<dbReference type="EMBL" id="JAQQWL010000002">
    <property type="protein sequence ID" value="KAK8086530.1"/>
    <property type="molecule type" value="Genomic_DNA"/>
</dbReference>
<dbReference type="Proteomes" id="UP001480595">
    <property type="component" value="Unassembled WGS sequence"/>
</dbReference>
<accession>A0ABR1WTN2</accession>
<feature type="region of interest" description="Disordered" evidence="1">
    <location>
        <begin position="1"/>
        <end position="99"/>
    </location>
</feature>
<dbReference type="RefSeq" id="XP_066721054.1">
    <property type="nucleotide sequence ID" value="XM_066852913.1"/>
</dbReference>
<feature type="compositionally biased region" description="Polar residues" evidence="1">
    <location>
        <begin position="13"/>
        <end position="25"/>
    </location>
</feature>
<dbReference type="Pfam" id="PF04081">
    <property type="entry name" value="DNA_pol_delta_4"/>
    <property type="match status" value="1"/>
</dbReference>
<feature type="compositionally biased region" description="Polar residues" evidence="1">
    <location>
        <begin position="34"/>
        <end position="48"/>
    </location>
</feature>
<dbReference type="GeneID" id="92085976"/>
<comment type="caution">
    <text evidence="2">The sequence shown here is derived from an EMBL/GenBank/DDBJ whole genome shotgun (WGS) entry which is preliminary data.</text>
</comment>
<dbReference type="PANTHER" id="PTHR14303:SF0">
    <property type="entry name" value="DNA POLYMERASE DELTA SUBUNIT 4"/>
    <property type="match status" value="1"/>
</dbReference>
<evidence type="ECO:0000313" key="2">
    <source>
        <dbReference type="EMBL" id="KAK8086530.1"/>
    </source>
</evidence>
<evidence type="ECO:0000256" key="1">
    <source>
        <dbReference type="SAM" id="MobiDB-lite"/>
    </source>
</evidence>
<name>A0ABR1WTN2_9PEZI</name>
<keyword evidence="3" id="KW-1185">Reference proteome</keyword>
<sequence>MPATRRSTRSSSQAGGKQATLSFHNRVTKAVPKSSKNLVSSPSKQSPLSKHVISASQEEEEAQAEPAKEDIVIDDAAAESEPEEPEEPSPVAEKEDEVVEKTVAELRAETITGRQVDQYWRKLEGERIAKRVHQEDLSQAEKVLRYFDVSSQYGPCVGISRLRRWQRADKLGLNPPPEVLAVLLKEEEKGTKGVERAHMDTILNSTAVGVS</sequence>
<gene>
    <name evidence="2" type="ORF">PG994_001504</name>
</gene>
<organism evidence="2 3">
    <name type="scientific">Apiospora phragmitis</name>
    <dbReference type="NCBI Taxonomy" id="2905665"/>
    <lineage>
        <taxon>Eukaryota</taxon>
        <taxon>Fungi</taxon>
        <taxon>Dikarya</taxon>
        <taxon>Ascomycota</taxon>
        <taxon>Pezizomycotina</taxon>
        <taxon>Sordariomycetes</taxon>
        <taxon>Xylariomycetidae</taxon>
        <taxon>Amphisphaeriales</taxon>
        <taxon>Apiosporaceae</taxon>
        <taxon>Apiospora</taxon>
    </lineage>
</organism>
<evidence type="ECO:0000313" key="3">
    <source>
        <dbReference type="Proteomes" id="UP001480595"/>
    </source>
</evidence>
<feature type="compositionally biased region" description="Acidic residues" evidence="1">
    <location>
        <begin position="72"/>
        <end position="87"/>
    </location>
</feature>
<reference evidence="2 3" key="1">
    <citation type="submission" date="2023-01" db="EMBL/GenBank/DDBJ databases">
        <title>Analysis of 21 Apiospora genomes using comparative genomics revels a genus with tremendous synthesis potential of carbohydrate active enzymes and secondary metabolites.</title>
        <authorList>
            <person name="Sorensen T."/>
        </authorList>
    </citation>
    <scope>NUCLEOTIDE SEQUENCE [LARGE SCALE GENOMIC DNA]</scope>
    <source>
        <strain evidence="2 3">CBS 135458</strain>
    </source>
</reference>
<proteinExistence type="predicted"/>
<dbReference type="InterPro" id="IPR007218">
    <property type="entry name" value="DNA_pol_delta_4"/>
</dbReference>
<protein>
    <recommendedName>
        <fullName evidence="4">DNA polymerase delta subunit 4</fullName>
    </recommendedName>
</protein>
<dbReference type="PANTHER" id="PTHR14303">
    <property type="entry name" value="DNA POLYMERASE DELTA SUBUNIT 4"/>
    <property type="match status" value="1"/>
</dbReference>
<evidence type="ECO:0008006" key="4">
    <source>
        <dbReference type="Google" id="ProtNLM"/>
    </source>
</evidence>